<dbReference type="Gene3D" id="3.30.70.270">
    <property type="match status" value="1"/>
</dbReference>
<organism evidence="5 6">
    <name type="scientific">Gilvimarinus gilvus</name>
    <dbReference type="NCBI Taxonomy" id="3058038"/>
    <lineage>
        <taxon>Bacteria</taxon>
        <taxon>Pseudomonadati</taxon>
        <taxon>Pseudomonadota</taxon>
        <taxon>Gammaproteobacteria</taxon>
        <taxon>Cellvibrionales</taxon>
        <taxon>Cellvibrionaceae</taxon>
        <taxon>Gilvimarinus</taxon>
    </lineage>
</organism>
<feature type="transmembrane region" description="Helical" evidence="3">
    <location>
        <begin position="224"/>
        <end position="242"/>
    </location>
</feature>
<evidence type="ECO:0000313" key="6">
    <source>
        <dbReference type="Proteomes" id="UP001273505"/>
    </source>
</evidence>
<keyword evidence="3" id="KW-1133">Transmembrane helix</keyword>
<keyword evidence="5" id="KW-0548">Nucleotidyltransferase</keyword>
<dbReference type="InterPro" id="IPR000160">
    <property type="entry name" value="GGDEF_dom"/>
</dbReference>
<dbReference type="EC" id="2.7.7.65" evidence="1"/>
<evidence type="ECO:0000256" key="1">
    <source>
        <dbReference type="ARBA" id="ARBA00012528"/>
    </source>
</evidence>
<dbReference type="PROSITE" id="PS50887">
    <property type="entry name" value="GGDEF"/>
    <property type="match status" value="1"/>
</dbReference>
<comment type="caution">
    <text evidence="5">The sequence shown here is derived from an EMBL/GenBank/DDBJ whole genome shotgun (WGS) entry which is preliminary data.</text>
</comment>
<dbReference type="InterPro" id="IPR029787">
    <property type="entry name" value="Nucleotide_cyclase"/>
</dbReference>
<dbReference type="Pfam" id="PF00990">
    <property type="entry name" value="GGDEF"/>
    <property type="match status" value="1"/>
</dbReference>
<dbReference type="InterPro" id="IPR050469">
    <property type="entry name" value="Diguanylate_Cyclase"/>
</dbReference>
<dbReference type="PANTHER" id="PTHR45138">
    <property type="entry name" value="REGULATORY COMPONENTS OF SENSORY TRANSDUCTION SYSTEM"/>
    <property type="match status" value="1"/>
</dbReference>
<keyword evidence="3" id="KW-0472">Membrane</keyword>
<proteinExistence type="predicted"/>
<name>A0ABU4RVH6_9GAMM</name>
<dbReference type="PANTHER" id="PTHR45138:SF9">
    <property type="entry name" value="DIGUANYLATE CYCLASE DGCM-RELATED"/>
    <property type="match status" value="1"/>
</dbReference>
<keyword evidence="3" id="KW-0812">Transmembrane</keyword>
<keyword evidence="6" id="KW-1185">Reference proteome</keyword>
<reference evidence="5 6" key="1">
    <citation type="submission" date="2023-11" db="EMBL/GenBank/DDBJ databases">
        <title>Gilvimarinus fulvus sp. nov., isolated from the surface of Kelp.</title>
        <authorList>
            <person name="Sun Y.Y."/>
            <person name="Gong Y."/>
            <person name="Du Z.J."/>
        </authorList>
    </citation>
    <scope>NUCLEOTIDE SEQUENCE [LARGE SCALE GENOMIC DNA]</scope>
    <source>
        <strain evidence="5 6">SDUM040013</strain>
    </source>
</reference>
<keyword evidence="5" id="KW-0808">Transferase</keyword>
<dbReference type="Proteomes" id="UP001273505">
    <property type="component" value="Unassembled WGS sequence"/>
</dbReference>
<feature type="transmembrane region" description="Helical" evidence="3">
    <location>
        <begin position="16"/>
        <end position="35"/>
    </location>
</feature>
<dbReference type="SUPFAM" id="SSF55073">
    <property type="entry name" value="Nucleotide cyclase"/>
    <property type="match status" value="1"/>
</dbReference>
<evidence type="ECO:0000256" key="2">
    <source>
        <dbReference type="ARBA" id="ARBA00034247"/>
    </source>
</evidence>
<accession>A0ABU4RVH6</accession>
<dbReference type="SMART" id="SM00267">
    <property type="entry name" value="GGDEF"/>
    <property type="match status" value="1"/>
</dbReference>
<dbReference type="CDD" id="cd01949">
    <property type="entry name" value="GGDEF"/>
    <property type="match status" value="1"/>
</dbReference>
<comment type="catalytic activity">
    <reaction evidence="2">
        <text>2 GTP = 3',3'-c-di-GMP + 2 diphosphate</text>
        <dbReference type="Rhea" id="RHEA:24898"/>
        <dbReference type="ChEBI" id="CHEBI:33019"/>
        <dbReference type="ChEBI" id="CHEBI:37565"/>
        <dbReference type="ChEBI" id="CHEBI:58805"/>
        <dbReference type="EC" id="2.7.7.65"/>
    </reaction>
</comment>
<evidence type="ECO:0000313" key="5">
    <source>
        <dbReference type="EMBL" id="MDX6848857.1"/>
    </source>
</evidence>
<dbReference type="EMBL" id="JAXAFO010000007">
    <property type="protein sequence ID" value="MDX6848857.1"/>
    <property type="molecule type" value="Genomic_DNA"/>
</dbReference>
<evidence type="ECO:0000256" key="3">
    <source>
        <dbReference type="SAM" id="Phobius"/>
    </source>
</evidence>
<sequence length="439" mass="50506">MRRAIGLSQSVKKGHLAIVVLLIVSALFVLVYRWIPERRLVLMPHPEGTYYLYDDSGIGGANTASWVNADQHHWRCRREATLESQFCGFNLALGHEYSQGIDFSDYSELVLALDYRTQADLITVFLRNFNPAYSTLEDGNSAQYIQFVIRPEDREPELRIDFSEFSLADWWMNQRKLERPYRSPEFNNITLLGINMGSNLPAGNNDIVIKHIALTGPWFSEKHWYLGIIVFFWSGTLLYLIFVSVTHRKKAIETAKKYENLADEHKNLYDKTQVLTEISRRDGLSGLLNRYGLAQAIEQWHIPSVAPVSLVMFDIDHFKRINDRRGHLEGDKVICRVAEILHNHSREQDVLSRWGGEEFLLVLPHTSTQQAHQVGEKIRQRIFNDEYFTAKKLTVTISLGIAAMGSEQSFEHALRRADDCLYRAKAMGRNCSVVETEDV</sequence>
<feature type="domain" description="GGDEF" evidence="4">
    <location>
        <begin position="306"/>
        <end position="437"/>
    </location>
</feature>
<evidence type="ECO:0000259" key="4">
    <source>
        <dbReference type="PROSITE" id="PS50887"/>
    </source>
</evidence>
<gene>
    <name evidence="5" type="ORF">SCD92_05760</name>
</gene>
<dbReference type="RefSeq" id="WP_319835066.1">
    <property type="nucleotide sequence ID" value="NZ_JAXAFO010000007.1"/>
</dbReference>
<protein>
    <recommendedName>
        <fullName evidence="1">diguanylate cyclase</fullName>
        <ecNumber evidence="1">2.7.7.65</ecNumber>
    </recommendedName>
</protein>
<dbReference type="GO" id="GO:0052621">
    <property type="term" value="F:diguanylate cyclase activity"/>
    <property type="evidence" value="ECO:0007669"/>
    <property type="project" value="UniProtKB-EC"/>
</dbReference>
<dbReference type="InterPro" id="IPR043128">
    <property type="entry name" value="Rev_trsase/Diguanyl_cyclase"/>
</dbReference>
<dbReference type="NCBIfam" id="TIGR00254">
    <property type="entry name" value="GGDEF"/>
    <property type="match status" value="1"/>
</dbReference>